<feature type="domain" description="HTH CENPB-type" evidence="6">
    <location>
        <begin position="259"/>
        <end position="330"/>
    </location>
</feature>
<dbReference type="Gene3D" id="1.10.10.60">
    <property type="entry name" value="Homeodomain-like"/>
    <property type="match status" value="2"/>
</dbReference>
<reference evidence="7" key="1">
    <citation type="submission" date="2013-12" db="EMBL/GenBank/DDBJ databases">
        <title>The Genome Sequence of Aphanomyces invadans NJM9701.</title>
        <authorList>
            <consortium name="The Broad Institute Genomics Platform"/>
            <person name="Russ C."/>
            <person name="Tyler B."/>
            <person name="van West P."/>
            <person name="Dieguez-Uribeondo J."/>
            <person name="Young S.K."/>
            <person name="Zeng Q."/>
            <person name="Gargeya S."/>
            <person name="Fitzgerald M."/>
            <person name="Abouelleil A."/>
            <person name="Alvarado L."/>
            <person name="Chapman S.B."/>
            <person name="Gainer-Dewar J."/>
            <person name="Goldberg J."/>
            <person name="Griggs A."/>
            <person name="Gujja S."/>
            <person name="Hansen M."/>
            <person name="Howarth C."/>
            <person name="Imamovic A."/>
            <person name="Ireland A."/>
            <person name="Larimer J."/>
            <person name="McCowan C."/>
            <person name="Murphy C."/>
            <person name="Pearson M."/>
            <person name="Poon T.W."/>
            <person name="Priest M."/>
            <person name="Roberts A."/>
            <person name="Saif S."/>
            <person name="Shea T."/>
            <person name="Sykes S."/>
            <person name="Wortman J."/>
            <person name="Nusbaum C."/>
            <person name="Birren B."/>
        </authorList>
    </citation>
    <scope>NUCLEOTIDE SEQUENCE [LARGE SCALE GENOMIC DNA]</scope>
    <source>
        <strain evidence="7">NJM9701</strain>
    </source>
</reference>
<dbReference type="OrthoDB" id="9909311at2759"/>
<gene>
    <name evidence="7" type="ORF">H310_05740</name>
</gene>
<sequence>MDQQLVLVCLLVGTGRKENPFVVAANANDLVGQVKQIILKEKPRTFESIEADELVLYRCRNQDPLDLNILQKLEKPAAQVVLQMHVGGLVEEMTVFSKLRKYFEVPPEDERIHVLVKLPLQAVPKIAAARAARGIPLDKKLTAKQLLLDDDKDKAAAAAAMSASSSASLVARQAAALSTTQSPSAAMALQEPKKRGAGKRLTDKERMEILSVIDSGAKITHVDLALRYGISESAIRKLRKNKGEVQKRYLLGNKHVRDLRQRGSKLGNAAFEDELYRLIFEMQSHESRLSSTFVRKKALEIAPKYNMMSFKASAGWYRRFCSRYHLNANTGALHLQSLVDDADEAASSMMQQNLMQMHIESMNHAHLHAHHMTVHDVVGDEITDSADVAEHII</sequence>
<evidence type="ECO:0000313" key="7">
    <source>
        <dbReference type="EMBL" id="ETW02171.1"/>
    </source>
</evidence>
<dbReference type="RefSeq" id="XP_008868776.1">
    <property type="nucleotide sequence ID" value="XM_008870554.1"/>
</dbReference>
<feature type="region of interest" description="Disordered" evidence="5">
    <location>
        <begin position="181"/>
        <end position="201"/>
    </location>
</feature>
<dbReference type="PANTHER" id="PTHR19303:SF57">
    <property type="entry name" value="HTH CENPB-TYPE DOMAIN-CONTAINING PROTEIN"/>
    <property type="match status" value="1"/>
</dbReference>
<dbReference type="InterPro" id="IPR006600">
    <property type="entry name" value="HTH_CenpB_DNA-bd_dom"/>
</dbReference>
<accession>A0A024U6W4</accession>
<dbReference type="GO" id="GO:0043657">
    <property type="term" value="C:host cell"/>
    <property type="evidence" value="ECO:0007669"/>
    <property type="project" value="UniProtKB-SubCell"/>
</dbReference>
<dbReference type="PANTHER" id="PTHR19303">
    <property type="entry name" value="TRANSPOSON"/>
    <property type="match status" value="1"/>
</dbReference>
<keyword evidence="4" id="KW-0238">DNA-binding</keyword>
<dbReference type="Pfam" id="PF03221">
    <property type="entry name" value="HTH_Tnp_Tc5"/>
    <property type="match status" value="1"/>
</dbReference>
<name>A0A024U6W4_9STRA</name>
<dbReference type="EMBL" id="KI913961">
    <property type="protein sequence ID" value="ETW02171.1"/>
    <property type="molecule type" value="Genomic_DNA"/>
</dbReference>
<dbReference type="AlphaFoldDB" id="A0A024U6W4"/>
<evidence type="ECO:0000256" key="1">
    <source>
        <dbReference type="ARBA" id="ARBA00004340"/>
    </source>
</evidence>
<dbReference type="VEuPathDB" id="FungiDB:H310_05740"/>
<dbReference type="GeneID" id="20082790"/>
<organism evidence="7">
    <name type="scientific">Aphanomyces invadans</name>
    <dbReference type="NCBI Taxonomy" id="157072"/>
    <lineage>
        <taxon>Eukaryota</taxon>
        <taxon>Sar</taxon>
        <taxon>Stramenopiles</taxon>
        <taxon>Oomycota</taxon>
        <taxon>Saprolegniomycetes</taxon>
        <taxon>Saprolegniales</taxon>
        <taxon>Verrucalvaceae</taxon>
        <taxon>Aphanomyces</taxon>
    </lineage>
</organism>
<keyword evidence="3" id="KW-0964">Secreted</keyword>
<dbReference type="GO" id="GO:0005576">
    <property type="term" value="C:extracellular region"/>
    <property type="evidence" value="ECO:0007669"/>
    <property type="project" value="UniProtKB-SubCell"/>
</dbReference>
<proteinExistence type="predicted"/>
<dbReference type="SUPFAM" id="SSF46689">
    <property type="entry name" value="Homeodomain-like"/>
    <property type="match status" value="2"/>
</dbReference>
<evidence type="ECO:0000256" key="3">
    <source>
        <dbReference type="ARBA" id="ARBA00022525"/>
    </source>
</evidence>
<evidence type="ECO:0000256" key="4">
    <source>
        <dbReference type="ARBA" id="ARBA00023125"/>
    </source>
</evidence>
<dbReference type="GO" id="GO:0005634">
    <property type="term" value="C:nucleus"/>
    <property type="evidence" value="ECO:0007669"/>
    <property type="project" value="TreeGrafter"/>
</dbReference>
<dbReference type="InterPro" id="IPR050863">
    <property type="entry name" value="CenT-Element_Derived"/>
</dbReference>
<dbReference type="InterPro" id="IPR009057">
    <property type="entry name" value="Homeodomain-like_sf"/>
</dbReference>
<dbReference type="GO" id="GO:0003677">
    <property type="term" value="F:DNA binding"/>
    <property type="evidence" value="ECO:0007669"/>
    <property type="project" value="UniProtKB-KW"/>
</dbReference>
<evidence type="ECO:0000259" key="6">
    <source>
        <dbReference type="PROSITE" id="PS51253"/>
    </source>
</evidence>
<dbReference type="InterPro" id="IPR045379">
    <property type="entry name" value="Crinkler_N"/>
</dbReference>
<dbReference type="PROSITE" id="PS51253">
    <property type="entry name" value="HTH_CENPB"/>
    <property type="match status" value="1"/>
</dbReference>
<protein>
    <recommendedName>
        <fullName evidence="6">HTH CENPB-type domain-containing protein</fullName>
    </recommendedName>
</protein>
<dbReference type="eggNOG" id="ENOG502S62V">
    <property type="taxonomic scope" value="Eukaryota"/>
</dbReference>
<dbReference type="Pfam" id="PF20147">
    <property type="entry name" value="Crinkler"/>
    <property type="match status" value="1"/>
</dbReference>
<comment type="subcellular location">
    <subcellularLocation>
        <location evidence="1">Host cell</location>
    </subcellularLocation>
    <subcellularLocation>
        <location evidence="2">Secreted</location>
    </subcellularLocation>
</comment>
<evidence type="ECO:0000256" key="5">
    <source>
        <dbReference type="SAM" id="MobiDB-lite"/>
    </source>
</evidence>
<dbReference type="SMART" id="SM00674">
    <property type="entry name" value="CENPB"/>
    <property type="match status" value="1"/>
</dbReference>
<evidence type="ECO:0000256" key="2">
    <source>
        <dbReference type="ARBA" id="ARBA00004613"/>
    </source>
</evidence>